<dbReference type="GO" id="GO:0051607">
    <property type="term" value="P:defense response to virus"/>
    <property type="evidence" value="ECO:0007669"/>
    <property type="project" value="UniProtKB-UniRule"/>
</dbReference>
<proteinExistence type="inferred from homology"/>
<dbReference type="EC" id="3.1.-.-" evidence="9"/>
<feature type="binding site" evidence="9">
    <location>
        <position position="220"/>
    </location>
    <ligand>
        <name>Mn(2+)</name>
        <dbReference type="ChEBI" id="CHEBI:29035"/>
    </ligand>
</feature>
<comment type="similarity">
    <text evidence="9">Belongs to the CRISPR-associated endonuclease Cas1 family.</text>
</comment>
<keyword evidence="1 9" id="KW-0540">Nuclease</keyword>
<comment type="function">
    <text evidence="9">CRISPR (clustered regularly interspaced short palindromic repeat), is an adaptive immune system that provides protection against mobile genetic elements (viruses, transposable elements and conjugative plasmids). CRISPR clusters contain spacers, sequences complementary to antecedent mobile elements, and target invading nucleic acids. CRISPR clusters are transcribed and processed into CRISPR RNA (crRNA). Acts as a dsDNA endonuclease. Involved in the integration of spacer DNA into the CRISPR cassette.</text>
</comment>
<dbReference type="AlphaFoldDB" id="F4G309"/>
<protein>
    <recommendedName>
        <fullName evidence="9">CRISPR-associated endonuclease Cas1</fullName>
        <ecNumber evidence="9">3.1.-.-</ecNumber>
    </recommendedName>
</protein>
<dbReference type="Gene3D" id="1.20.120.920">
    <property type="entry name" value="CRISPR-associated endonuclease Cas1, C-terminal domain"/>
    <property type="match status" value="1"/>
</dbReference>
<comment type="subunit">
    <text evidence="9">Homodimer, forms a heterotetramer with a Cas2 homodimer.</text>
</comment>
<accession>F4G309</accession>
<evidence type="ECO:0000256" key="6">
    <source>
        <dbReference type="ARBA" id="ARBA00023118"/>
    </source>
</evidence>
<dbReference type="InterPro" id="IPR002729">
    <property type="entry name" value="CRISPR-assoc_Cas1"/>
</dbReference>
<evidence type="ECO:0000256" key="3">
    <source>
        <dbReference type="ARBA" id="ARBA00022759"/>
    </source>
</evidence>
<dbReference type="GO" id="GO:0043571">
    <property type="term" value="P:maintenance of CRISPR repeat elements"/>
    <property type="evidence" value="ECO:0007669"/>
    <property type="project" value="UniProtKB-UniRule"/>
</dbReference>
<evidence type="ECO:0000313" key="10">
    <source>
        <dbReference type="EMBL" id="AEB95207.1"/>
    </source>
</evidence>
<evidence type="ECO:0000256" key="9">
    <source>
        <dbReference type="HAMAP-Rule" id="MF_01470"/>
    </source>
</evidence>
<dbReference type="eggNOG" id="arCOG01452">
    <property type="taxonomic scope" value="Archaea"/>
</dbReference>
<dbReference type="Gene3D" id="3.100.10.20">
    <property type="entry name" value="CRISPR-associated endonuclease Cas1, N-terminal domain"/>
    <property type="match status" value="1"/>
</dbReference>
<evidence type="ECO:0000256" key="1">
    <source>
        <dbReference type="ARBA" id="ARBA00022722"/>
    </source>
</evidence>
<dbReference type="OrthoDB" id="2216at2157"/>
<dbReference type="NCBIfam" id="TIGR00287">
    <property type="entry name" value="cas1"/>
    <property type="match status" value="1"/>
</dbReference>
<dbReference type="GO" id="GO:0046872">
    <property type="term" value="F:metal ion binding"/>
    <property type="evidence" value="ECO:0007669"/>
    <property type="project" value="UniProtKB-UniRule"/>
</dbReference>
<name>F4G309_METCR</name>
<dbReference type="GeneID" id="10493293"/>
<dbReference type="GO" id="GO:0016787">
    <property type="term" value="F:hydrolase activity"/>
    <property type="evidence" value="ECO:0007669"/>
    <property type="project" value="UniProtKB-KW"/>
</dbReference>
<keyword evidence="2 9" id="KW-0479">Metal-binding</keyword>
<dbReference type="PANTHER" id="PTHR34353">
    <property type="entry name" value="CRISPR-ASSOCIATED ENDONUCLEASE CAS1 1"/>
    <property type="match status" value="1"/>
</dbReference>
<evidence type="ECO:0000256" key="8">
    <source>
        <dbReference type="ARBA" id="ARBA00023211"/>
    </source>
</evidence>
<keyword evidence="7 9" id="KW-0238">DNA-binding</keyword>
<dbReference type="InterPro" id="IPR042211">
    <property type="entry name" value="CRISPR-assoc_Cas1_N"/>
</dbReference>
<dbReference type="Pfam" id="PF01867">
    <property type="entry name" value="Cas_Cas1"/>
    <property type="match status" value="1"/>
</dbReference>
<evidence type="ECO:0000256" key="4">
    <source>
        <dbReference type="ARBA" id="ARBA00022801"/>
    </source>
</evidence>
<evidence type="ECO:0000256" key="2">
    <source>
        <dbReference type="ARBA" id="ARBA00022723"/>
    </source>
</evidence>
<feature type="binding site" evidence="9">
    <location>
        <position position="154"/>
    </location>
    <ligand>
        <name>Mn(2+)</name>
        <dbReference type="ChEBI" id="CHEBI:29035"/>
    </ligand>
</feature>
<dbReference type="STRING" id="1006006.Mcup_1102"/>
<keyword evidence="11" id="KW-1185">Reference proteome</keyword>
<dbReference type="GO" id="GO:0004519">
    <property type="term" value="F:endonuclease activity"/>
    <property type="evidence" value="ECO:0007669"/>
    <property type="project" value="UniProtKB-UniRule"/>
</dbReference>
<comment type="cofactor">
    <cofactor evidence="9">
        <name>Mg(2+)</name>
        <dbReference type="ChEBI" id="CHEBI:18420"/>
    </cofactor>
    <cofactor evidence="9">
        <name>Mn(2+)</name>
        <dbReference type="ChEBI" id="CHEBI:29035"/>
    </cofactor>
</comment>
<reference evidence="10 11" key="1">
    <citation type="journal article" date="2011" name="J. Bacteriol.">
        <title>Complete genome sequence of Metallosphaera cuprina, a metal sulfide-oxidizing archaeon from a hot spring.</title>
        <authorList>
            <person name="Liu L.J."/>
            <person name="You X.Y."/>
            <person name="Zheng H."/>
            <person name="Wang S."/>
            <person name="Jiang C.Y."/>
            <person name="Liu S.J."/>
        </authorList>
    </citation>
    <scope>NUCLEOTIDE SEQUENCE [LARGE SCALE GENOMIC DNA]</scope>
    <source>
        <strain evidence="10 11">Ar-4</strain>
    </source>
</reference>
<dbReference type="HAMAP" id="MF_01470">
    <property type="entry name" value="Cas1"/>
    <property type="match status" value="1"/>
</dbReference>
<feature type="binding site" evidence="9">
    <location>
        <position position="235"/>
    </location>
    <ligand>
        <name>Mn(2+)</name>
        <dbReference type="ChEBI" id="CHEBI:29035"/>
    </ligand>
</feature>
<dbReference type="HOGENOM" id="CLU_052779_0_0_2"/>
<dbReference type="GO" id="GO:0003677">
    <property type="term" value="F:DNA binding"/>
    <property type="evidence" value="ECO:0007669"/>
    <property type="project" value="UniProtKB-KW"/>
</dbReference>
<keyword evidence="5 9" id="KW-0460">Magnesium</keyword>
<evidence type="ECO:0000313" key="11">
    <source>
        <dbReference type="Proteomes" id="UP000007812"/>
    </source>
</evidence>
<dbReference type="InterPro" id="IPR050646">
    <property type="entry name" value="Cas1"/>
</dbReference>
<dbReference type="PATRIC" id="fig|1006006.8.peg.1095"/>
<dbReference type="InterPro" id="IPR042206">
    <property type="entry name" value="CRISPR-assoc_Cas1_C"/>
</dbReference>
<keyword evidence="6 9" id="KW-0051">Antiviral defense</keyword>
<gene>
    <name evidence="9" type="primary">cas1</name>
    <name evidence="10" type="ordered locus">Mcup_1102</name>
</gene>
<dbReference type="PANTHER" id="PTHR34353:SF2">
    <property type="entry name" value="CRISPR-ASSOCIATED ENDONUCLEASE CAS1 1"/>
    <property type="match status" value="1"/>
</dbReference>
<dbReference type="Proteomes" id="UP000007812">
    <property type="component" value="Chromosome"/>
</dbReference>
<organism evidence="10 11">
    <name type="scientific">Metallosphaera cuprina (strain Ar-4)</name>
    <dbReference type="NCBI Taxonomy" id="1006006"/>
    <lineage>
        <taxon>Archaea</taxon>
        <taxon>Thermoproteota</taxon>
        <taxon>Thermoprotei</taxon>
        <taxon>Sulfolobales</taxon>
        <taxon>Sulfolobaceae</taxon>
        <taxon>Metallosphaera</taxon>
    </lineage>
</organism>
<dbReference type="CDD" id="cd09636">
    <property type="entry name" value="Cas1_I-II-III"/>
    <property type="match status" value="1"/>
</dbReference>
<keyword evidence="4 9" id="KW-0378">Hydrolase</keyword>
<sequence length="296" mass="34078">MKKIAFVKDFGAYLKVKEGMIVCSLKDRVLWTVSPVEVHSIVVLATSSISSEVIRLANEYGIDLVFFKGYEPIAKLIPATYGGSLRVWLKQLAAWKRDKERYARQFIYGKLHNQWVTLRYYERKYGISLNASEIDKLMREVLLKSTVEEIMQTESEAAKVYWSGIRALLPKELGFKARRKRGEAKDLFNVSLNIGYGMLRRSVWGAVISAGLNPYLGFLHKVRPGRTSLVFDLMEEFRSPFVDRKLLGIARENPKALQDKKTVYGIEIKEEEIYTQARRLANSLLHGEEYRPFLAK</sequence>
<keyword evidence="8 9" id="KW-0464">Manganese</keyword>
<evidence type="ECO:0000256" key="7">
    <source>
        <dbReference type="ARBA" id="ARBA00023125"/>
    </source>
</evidence>
<dbReference type="RefSeq" id="WP_013737705.1">
    <property type="nucleotide sequence ID" value="NC_015435.1"/>
</dbReference>
<keyword evidence="3 9" id="KW-0255">Endonuclease</keyword>
<dbReference type="KEGG" id="mcn:Mcup_1102"/>
<dbReference type="EMBL" id="CP002656">
    <property type="protein sequence ID" value="AEB95207.1"/>
    <property type="molecule type" value="Genomic_DNA"/>
</dbReference>
<evidence type="ECO:0000256" key="5">
    <source>
        <dbReference type="ARBA" id="ARBA00022842"/>
    </source>
</evidence>